<sequence length="558" mass="63240">MDSSHVDLAQKLKDEGNALFAQKSYASASAKYSEAIALDDKSPILYANRSACRLNLRQFLDAATDAFRATELSPTYGKAWARLATARDALRQPWVSVEAWKKALGTLSKDDLSEAEIKQKAEYEAGLSAASKALELNRSGADVGPRLEYKNDDRSLTPWMCALALMPQLERERNHRSSAWTIAHAYLDLEKGNELLSHQKVQMKDGAEQLRATLRAIEHLSNAIMMDSRVFHIGSQDWIERFNRQCEQFAFSMEEGHSLTCGSSMNITDRGYPLDPRESSNKRKRDWRRKGGIVSWILLGFLDGGARQNHVSEAEHITRALEVIEWGRKTWPDVPSKDRGVIFMDTFVRGVQKLRIEALVEASTQEKDASSRLQRLEELLVEAEKIIKDIDDGEQSNREENPSVAAAFCYYPRGHARGAKAFYYGRKAELSEDKDECRELHGEAAMTYLEALEDFCEDDEQYTLYLNAALQHMLKAGAPVGFMLKQMERLRDTIPKTQPIWGKMMSIQQAGESRFEHVLKYEKHFRDLLAEGKITEDVGLGLTFLTDDNRDSSIVLDI</sequence>
<evidence type="ECO:0000256" key="2">
    <source>
        <dbReference type="ARBA" id="ARBA00022803"/>
    </source>
</evidence>
<organism evidence="4 5">
    <name type="scientific">Marasmius tenuissimus</name>
    <dbReference type="NCBI Taxonomy" id="585030"/>
    <lineage>
        <taxon>Eukaryota</taxon>
        <taxon>Fungi</taxon>
        <taxon>Dikarya</taxon>
        <taxon>Basidiomycota</taxon>
        <taxon>Agaricomycotina</taxon>
        <taxon>Agaricomycetes</taxon>
        <taxon>Agaricomycetidae</taxon>
        <taxon>Agaricales</taxon>
        <taxon>Marasmiineae</taxon>
        <taxon>Marasmiaceae</taxon>
        <taxon>Marasmius</taxon>
    </lineage>
</organism>
<evidence type="ECO:0000256" key="3">
    <source>
        <dbReference type="SAM" id="Coils"/>
    </source>
</evidence>
<dbReference type="SMART" id="SM00028">
    <property type="entry name" value="TPR"/>
    <property type="match status" value="3"/>
</dbReference>
<gene>
    <name evidence="4" type="ORF">AAF712_007469</name>
</gene>
<evidence type="ECO:0000313" key="4">
    <source>
        <dbReference type="EMBL" id="KAL0065558.1"/>
    </source>
</evidence>
<evidence type="ECO:0000256" key="1">
    <source>
        <dbReference type="ARBA" id="ARBA00022737"/>
    </source>
</evidence>
<dbReference type="SUPFAM" id="SSF48452">
    <property type="entry name" value="TPR-like"/>
    <property type="match status" value="1"/>
</dbReference>
<keyword evidence="3" id="KW-0175">Coiled coil</keyword>
<reference evidence="4 5" key="1">
    <citation type="submission" date="2024-05" db="EMBL/GenBank/DDBJ databases">
        <title>A draft genome resource for the thread blight pathogen Marasmius tenuissimus strain MS-2.</title>
        <authorList>
            <person name="Yulfo-Soto G.E."/>
            <person name="Baruah I.K."/>
            <person name="Amoako-Attah I."/>
            <person name="Bukari Y."/>
            <person name="Meinhardt L.W."/>
            <person name="Bailey B.A."/>
            <person name="Cohen S.P."/>
        </authorList>
    </citation>
    <scope>NUCLEOTIDE SEQUENCE [LARGE SCALE GENOMIC DNA]</scope>
    <source>
        <strain evidence="4 5">MS-2</strain>
    </source>
</reference>
<comment type="caution">
    <text evidence="4">The sequence shown here is derived from an EMBL/GenBank/DDBJ whole genome shotgun (WGS) entry which is preliminary data.</text>
</comment>
<evidence type="ECO:0000313" key="5">
    <source>
        <dbReference type="Proteomes" id="UP001437256"/>
    </source>
</evidence>
<feature type="coiled-coil region" evidence="3">
    <location>
        <begin position="359"/>
        <end position="393"/>
    </location>
</feature>
<proteinExistence type="predicted"/>
<evidence type="ECO:0008006" key="6">
    <source>
        <dbReference type="Google" id="ProtNLM"/>
    </source>
</evidence>
<dbReference type="InterPro" id="IPR019734">
    <property type="entry name" value="TPR_rpt"/>
</dbReference>
<accession>A0ABR2ZVX0</accession>
<keyword evidence="1" id="KW-0677">Repeat</keyword>
<dbReference type="Gene3D" id="1.25.40.10">
    <property type="entry name" value="Tetratricopeptide repeat domain"/>
    <property type="match status" value="1"/>
</dbReference>
<name>A0ABR2ZVX0_9AGAR</name>
<protein>
    <recommendedName>
        <fullName evidence="6">TPR-like protein</fullName>
    </recommendedName>
</protein>
<dbReference type="PANTHER" id="PTHR45831">
    <property type="entry name" value="LD24721P"/>
    <property type="match status" value="1"/>
</dbReference>
<dbReference type="InterPro" id="IPR047150">
    <property type="entry name" value="SGT"/>
</dbReference>
<dbReference type="InterPro" id="IPR011990">
    <property type="entry name" value="TPR-like_helical_dom_sf"/>
</dbReference>
<dbReference type="EMBL" id="JBBXMP010000046">
    <property type="protein sequence ID" value="KAL0065558.1"/>
    <property type="molecule type" value="Genomic_DNA"/>
</dbReference>
<keyword evidence="5" id="KW-1185">Reference proteome</keyword>
<dbReference type="Proteomes" id="UP001437256">
    <property type="component" value="Unassembled WGS sequence"/>
</dbReference>
<dbReference type="PANTHER" id="PTHR45831:SF2">
    <property type="entry name" value="LD24721P"/>
    <property type="match status" value="1"/>
</dbReference>
<keyword evidence="2" id="KW-0802">TPR repeat</keyword>